<evidence type="ECO:0000313" key="5">
    <source>
        <dbReference type="EMBL" id="EMA29197.1"/>
    </source>
</evidence>
<proteinExistence type="inferred from homology"/>
<dbReference type="PATRIC" id="fig|358396.7.peg.3567"/>
<dbReference type="PRINTS" id="PR01438">
    <property type="entry name" value="UNVRSLSTRESS"/>
</dbReference>
<evidence type="ECO:0000256" key="2">
    <source>
        <dbReference type="SAM" id="MobiDB-lite"/>
    </source>
</evidence>
<dbReference type="AlphaFoldDB" id="M0L6H0"/>
<keyword evidence="6" id="KW-1185">Reference proteome</keyword>
<dbReference type="PANTHER" id="PTHR46268:SF6">
    <property type="entry name" value="UNIVERSAL STRESS PROTEIN UP12"/>
    <property type="match status" value="1"/>
</dbReference>
<dbReference type="PIRSF" id="PIRSF006276">
    <property type="entry name" value="UspA"/>
    <property type="match status" value="1"/>
</dbReference>
<feature type="region of interest" description="Disordered" evidence="2">
    <location>
        <begin position="48"/>
        <end position="79"/>
    </location>
</feature>
<organism evidence="5 6">
    <name type="scientific">Natronobacterium lacisalsi AJ5</name>
    <dbReference type="NCBI Taxonomy" id="358396"/>
    <lineage>
        <taxon>Archaea</taxon>
        <taxon>Methanobacteriati</taxon>
        <taxon>Methanobacteriota</taxon>
        <taxon>Stenosarchaea group</taxon>
        <taxon>Halobacteria</taxon>
        <taxon>Halobacteriales</taxon>
        <taxon>Natrialbaceae</taxon>
        <taxon>Natronobacterium</taxon>
    </lineage>
</organism>
<dbReference type="CDD" id="cd00293">
    <property type="entry name" value="USP-like"/>
    <property type="match status" value="1"/>
</dbReference>
<dbReference type="eggNOG" id="arCOG02053">
    <property type="taxonomic scope" value="Archaea"/>
</dbReference>
<dbReference type="STRING" id="358396.CHINAEXTREME_09095"/>
<comment type="similarity">
    <text evidence="1">Belongs to the universal stress protein A family.</text>
</comment>
<accession>M0L6H0</accession>
<dbReference type="PANTHER" id="PTHR46268">
    <property type="entry name" value="STRESS RESPONSE PROTEIN NHAX"/>
    <property type="match status" value="1"/>
</dbReference>
<evidence type="ECO:0000313" key="6">
    <source>
        <dbReference type="Proteomes" id="UP000011555"/>
    </source>
</evidence>
<dbReference type="Proteomes" id="UP000011555">
    <property type="component" value="Unassembled WGS sequence"/>
</dbReference>
<dbReference type="GeneID" id="30921277"/>
<dbReference type="SUPFAM" id="SSF52402">
    <property type="entry name" value="Adenine nucleotide alpha hydrolases-like"/>
    <property type="match status" value="1"/>
</dbReference>
<evidence type="ECO:0000313" key="7">
    <source>
        <dbReference type="Proteomes" id="UP000186547"/>
    </source>
</evidence>
<dbReference type="InterPro" id="IPR014729">
    <property type="entry name" value="Rossmann-like_a/b/a_fold"/>
</dbReference>
<evidence type="ECO:0000256" key="1">
    <source>
        <dbReference type="ARBA" id="ARBA00008791"/>
    </source>
</evidence>
<protein>
    <submittedName>
        <fullName evidence="4">Universal stress protein UspA</fullName>
    </submittedName>
    <submittedName>
        <fullName evidence="5">UspA domain protein</fullName>
    </submittedName>
</protein>
<dbReference type="Gene3D" id="3.40.50.620">
    <property type="entry name" value="HUPs"/>
    <property type="match status" value="1"/>
</dbReference>
<dbReference type="EMBL" id="AOLZ01000072">
    <property type="protein sequence ID" value="EMA29197.1"/>
    <property type="molecule type" value="Genomic_DNA"/>
</dbReference>
<name>M0L6H0_NATLA</name>
<evidence type="ECO:0000259" key="3">
    <source>
        <dbReference type="Pfam" id="PF00582"/>
    </source>
</evidence>
<dbReference type="KEGG" id="hlc:CHINAEXTREME09095"/>
<dbReference type="RefSeq" id="WP_007143222.1">
    <property type="nucleotide sequence ID" value="NZ_AOLZ01000072.1"/>
</dbReference>
<dbReference type="EMBL" id="CP019285">
    <property type="protein sequence ID" value="APW97927.1"/>
    <property type="molecule type" value="Genomic_DNA"/>
</dbReference>
<reference evidence="4" key="3">
    <citation type="submission" date="2017-01" db="EMBL/GenBank/DDBJ databases">
        <authorList>
            <person name="Mah S.A."/>
            <person name="Swanson W.J."/>
            <person name="Moy G.W."/>
            <person name="Vacquier V.D."/>
        </authorList>
    </citation>
    <scope>NUCLEOTIDE SEQUENCE</scope>
    <source>
        <strain evidence="4">AJ5</strain>
    </source>
</reference>
<gene>
    <name evidence="5" type="ORF">C445_17664</name>
    <name evidence="4" type="ORF">CHINAEXTREME_09095</name>
</gene>
<reference evidence="5 6" key="2">
    <citation type="journal article" date="2014" name="PLoS Genet.">
        <title>Phylogenetically driven sequencing of extremely halophilic archaea reveals strategies for static and dynamic osmo-response.</title>
        <authorList>
            <person name="Becker E.A."/>
            <person name="Seitzer P.M."/>
            <person name="Tritt A."/>
            <person name="Larsen D."/>
            <person name="Krusor M."/>
            <person name="Yao A.I."/>
            <person name="Wu D."/>
            <person name="Madern D."/>
            <person name="Eisen J.A."/>
            <person name="Darling A.E."/>
            <person name="Facciotti M.T."/>
        </authorList>
    </citation>
    <scope>NUCLEOTIDE SEQUENCE [LARGE SCALE GENOMIC DNA]</scope>
    <source>
        <strain evidence="5 6">AJ5</strain>
    </source>
</reference>
<sequence length="171" mass="17964">MSEYETILVPTDGSDGAGAALEAARDLAETHEATVHVLYVVDTSHPALGIGGDPNTESSPGMVGDPQGADTPMSGERDLSREIRQEAREYGTEAIDDATDRLRGVDTEAAVDSGEPVETILQYADEHDADLVVMGTHGRTGLERYLIGSVAEKMIRMADVPVLAVPDGSAG</sequence>
<dbReference type="InterPro" id="IPR006015">
    <property type="entry name" value="Universal_stress_UspA"/>
</dbReference>
<feature type="domain" description="UspA" evidence="3">
    <location>
        <begin position="4"/>
        <end position="166"/>
    </location>
</feature>
<dbReference type="InterPro" id="IPR006016">
    <property type="entry name" value="UspA"/>
</dbReference>
<dbReference type="Pfam" id="PF00582">
    <property type="entry name" value="Usp"/>
    <property type="match status" value="1"/>
</dbReference>
<evidence type="ECO:0000313" key="4">
    <source>
        <dbReference type="EMBL" id="APW97927.1"/>
    </source>
</evidence>
<dbReference type="Proteomes" id="UP000186547">
    <property type="component" value="Chromosome"/>
</dbReference>
<reference evidence="4 7" key="1">
    <citation type="journal article" date="2011" name="J. Bacteriol.">
        <title>Genome sequence of Halobiforma lacisalsi AJ5, an extremely halophilic archaeon which harbors a bop gene.</title>
        <authorList>
            <person name="Jiang X."/>
            <person name="Wang S."/>
            <person name="Cheng H."/>
            <person name="Huo Y."/>
            <person name="Zhang X."/>
            <person name="Zhu X."/>
            <person name="Han X."/>
            <person name="Ni P."/>
            <person name="Wu M."/>
        </authorList>
    </citation>
    <scope>NUCLEOTIDE SEQUENCE [LARGE SCALE GENOMIC DNA]</scope>
    <source>
        <strain evidence="4 7">AJ5</strain>
    </source>
</reference>